<reference evidence="1 2" key="1">
    <citation type="journal article" date="2014" name="PLoS Genet.">
        <title>Phylogenetically driven sequencing of extremely halophilic archaea reveals strategies for static and dynamic osmo-response.</title>
        <authorList>
            <person name="Becker E.A."/>
            <person name="Seitzer P.M."/>
            <person name="Tritt A."/>
            <person name="Larsen D."/>
            <person name="Krusor M."/>
            <person name="Yao A.I."/>
            <person name="Wu D."/>
            <person name="Madern D."/>
            <person name="Eisen J.A."/>
            <person name="Darling A.E."/>
            <person name="Facciotti M.T."/>
        </authorList>
    </citation>
    <scope>NUCLEOTIDE SEQUENCE [LARGE SCALE GENOMIC DNA]</scope>
    <source>
        <strain evidence="1 2">JCM 13557</strain>
    </source>
</reference>
<evidence type="ECO:0000313" key="2">
    <source>
        <dbReference type="Proteomes" id="UP000011623"/>
    </source>
</evidence>
<organism evidence="1 2">
    <name type="scientific">Haloarcula amylolytica JCM 13557</name>
    <dbReference type="NCBI Taxonomy" id="1227452"/>
    <lineage>
        <taxon>Archaea</taxon>
        <taxon>Methanobacteriati</taxon>
        <taxon>Methanobacteriota</taxon>
        <taxon>Stenosarchaea group</taxon>
        <taxon>Halobacteria</taxon>
        <taxon>Halobacteriales</taxon>
        <taxon>Haloarculaceae</taxon>
        <taxon>Haloarcula</taxon>
    </lineage>
</organism>
<sequence length="129" mass="14345">MGRDNRIRISAGVDRVKSITAPPEELDKWEDWKNELGMTRSKFVRCAVSAGVSKIDPPSFGDSYDDDKRSYRSEIKEAIRGDARDADDVVEAVLEDVADDVRAELQGMIDTGQVTMSVYDGLVIDSDDE</sequence>
<comment type="caution">
    <text evidence="1">The sequence shown here is derived from an EMBL/GenBank/DDBJ whole genome shotgun (WGS) entry which is preliminary data.</text>
</comment>
<proteinExistence type="predicted"/>
<dbReference type="RefSeq" id="WP_008312957.1">
    <property type="nucleotide sequence ID" value="NZ_AOLW01000048.1"/>
</dbReference>
<dbReference type="EMBL" id="AOLW01000048">
    <property type="protein sequence ID" value="EMA16155.1"/>
    <property type="molecule type" value="Genomic_DNA"/>
</dbReference>
<name>M0K8I5_9EURY</name>
<gene>
    <name evidence="1" type="ORF">C442_18359</name>
</gene>
<dbReference type="AlphaFoldDB" id="M0K8I5"/>
<protein>
    <submittedName>
        <fullName evidence="1">Uncharacterized protein</fullName>
    </submittedName>
</protein>
<dbReference type="PATRIC" id="fig|1227452.3.peg.3655"/>
<keyword evidence="2" id="KW-1185">Reference proteome</keyword>
<evidence type="ECO:0000313" key="1">
    <source>
        <dbReference type="EMBL" id="EMA16155.1"/>
    </source>
</evidence>
<dbReference type="Proteomes" id="UP000011623">
    <property type="component" value="Unassembled WGS sequence"/>
</dbReference>
<accession>M0K8I5</accession>